<dbReference type="InterPro" id="IPR050951">
    <property type="entry name" value="Retrovirus_Pol_polyprotein"/>
</dbReference>
<evidence type="ECO:0000256" key="1">
    <source>
        <dbReference type="ARBA" id="ARBA00023268"/>
    </source>
</evidence>
<dbReference type="PANTHER" id="PTHR37984:SF5">
    <property type="entry name" value="PROTEIN NYNRIN-LIKE"/>
    <property type="match status" value="1"/>
</dbReference>
<dbReference type="Pfam" id="PF17919">
    <property type="entry name" value="RT_RNaseH_2"/>
    <property type="match status" value="1"/>
</dbReference>
<dbReference type="SUPFAM" id="SSF56672">
    <property type="entry name" value="DNA/RNA polymerases"/>
    <property type="match status" value="1"/>
</dbReference>
<dbReference type="GO" id="GO:0003964">
    <property type="term" value="F:RNA-directed DNA polymerase activity"/>
    <property type="evidence" value="ECO:0007669"/>
    <property type="project" value="UniProtKB-KW"/>
</dbReference>
<dbReference type="InterPro" id="IPR041577">
    <property type="entry name" value="RT_RNaseH_2"/>
</dbReference>
<sequence>MLFQSITPDPIKIEAITNLQPPRNASEVRSFLGMLNYLTKFPPNLAGQKQPFRELILKDTEWSWTAKHQHPFNHVKKQLSKAKSLSYHDMGDEIHLYVDAGPFGLGAIFAQEEGGETETIAYGSKSLTDTEQRYSQIEKEMLAVTWTMQQIVNRHRTEIQPN</sequence>
<dbReference type="InterPro" id="IPR043502">
    <property type="entry name" value="DNA/RNA_pol_sf"/>
</dbReference>
<keyword evidence="3" id="KW-0548">Nucleotidyltransferase</keyword>
<dbReference type="EMBL" id="JASPKY010000060">
    <property type="protein sequence ID" value="KAK9744278.1"/>
    <property type="molecule type" value="Genomic_DNA"/>
</dbReference>
<dbReference type="Proteomes" id="UP001458880">
    <property type="component" value="Unassembled WGS sequence"/>
</dbReference>
<evidence type="ECO:0000313" key="3">
    <source>
        <dbReference type="EMBL" id="KAK9744278.1"/>
    </source>
</evidence>
<evidence type="ECO:0000259" key="2">
    <source>
        <dbReference type="Pfam" id="PF17919"/>
    </source>
</evidence>
<dbReference type="AlphaFoldDB" id="A0AAW1M7N9"/>
<keyword evidence="3" id="KW-0695">RNA-directed DNA polymerase</keyword>
<organism evidence="3 4">
    <name type="scientific">Popillia japonica</name>
    <name type="common">Japanese beetle</name>
    <dbReference type="NCBI Taxonomy" id="7064"/>
    <lineage>
        <taxon>Eukaryota</taxon>
        <taxon>Metazoa</taxon>
        <taxon>Ecdysozoa</taxon>
        <taxon>Arthropoda</taxon>
        <taxon>Hexapoda</taxon>
        <taxon>Insecta</taxon>
        <taxon>Pterygota</taxon>
        <taxon>Neoptera</taxon>
        <taxon>Endopterygota</taxon>
        <taxon>Coleoptera</taxon>
        <taxon>Polyphaga</taxon>
        <taxon>Scarabaeiformia</taxon>
        <taxon>Scarabaeidae</taxon>
        <taxon>Rutelinae</taxon>
        <taxon>Popillia</taxon>
    </lineage>
</organism>
<proteinExistence type="predicted"/>
<dbReference type="InterPro" id="IPR043128">
    <property type="entry name" value="Rev_trsase/Diguanyl_cyclase"/>
</dbReference>
<accession>A0AAW1M7N9</accession>
<dbReference type="FunFam" id="3.30.70.270:FF:000063">
    <property type="entry name" value="Zinc knuckle domaincontaining protein"/>
    <property type="match status" value="1"/>
</dbReference>
<dbReference type="Gene3D" id="3.30.70.270">
    <property type="match status" value="1"/>
</dbReference>
<feature type="domain" description="Reverse transcriptase/retrotransposon-derived protein RNase H-like" evidence="2">
    <location>
        <begin position="64"/>
        <end position="150"/>
    </location>
</feature>
<evidence type="ECO:0000313" key="4">
    <source>
        <dbReference type="Proteomes" id="UP001458880"/>
    </source>
</evidence>
<gene>
    <name evidence="3" type="ORF">QE152_g7919</name>
</gene>
<name>A0AAW1M7N9_POPJA</name>
<reference evidence="3 4" key="1">
    <citation type="journal article" date="2024" name="BMC Genomics">
        <title>De novo assembly and annotation of Popillia japonica's genome with initial clues to its potential as an invasive pest.</title>
        <authorList>
            <person name="Cucini C."/>
            <person name="Boschi S."/>
            <person name="Funari R."/>
            <person name="Cardaioli E."/>
            <person name="Iannotti N."/>
            <person name="Marturano G."/>
            <person name="Paoli F."/>
            <person name="Bruttini M."/>
            <person name="Carapelli A."/>
            <person name="Frati F."/>
            <person name="Nardi F."/>
        </authorList>
    </citation>
    <scope>NUCLEOTIDE SEQUENCE [LARGE SCALE GENOMIC DNA]</scope>
    <source>
        <strain evidence="3">DMR45628</strain>
    </source>
</reference>
<dbReference type="PANTHER" id="PTHR37984">
    <property type="entry name" value="PROTEIN CBG26694"/>
    <property type="match status" value="1"/>
</dbReference>
<keyword evidence="4" id="KW-1185">Reference proteome</keyword>
<keyword evidence="1" id="KW-0511">Multifunctional enzyme</keyword>
<keyword evidence="3" id="KW-0808">Transferase</keyword>
<comment type="caution">
    <text evidence="3">The sequence shown here is derived from an EMBL/GenBank/DDBJ whole genome shotgun (WGS) entry which is preliminary data.</text>
</comment>
<protein>
    <submittedName>
        <fullName evidence="3">RNase H-like domain found in reverse transcriptase</fullName>
    </submittedName>
</protein>
<dbReference type="Gene3D" id="3.10.20.370">
    <property type="match status" value="1"/>
</dbReference>